<evidence type="ECO:0000256" key="1">
    <source>
        <dbReference type="ARBA" id="ARBA00001933"/>
    </source>
</evidence>
<evidence type="ECO:0000256" key="4">
    <source>
        <dbReference type="ARBA" id="ARBA00023239"/>
    </source>
</evidence>
<comment type="cofactor">
    <cofactor evidence="1">
        <name>pyridoxal 5'-phosphate</name>
        <dbReference type="ChEBI" id="CHEBI:597326"/>
    </cofactor>
</comment>
<dbReference type="InterPro" id="IPR023603">
    <property type="entry name" value="Low_specificity_L-TA-like"/>
</dbReference>
<dbReference type="GO" id="GO:0005829">
    <property type="term" value="C:cytosol"/>
    <property type="evidence" value="ECO:0007669"/>
    <property type="project" value="TreeGrafter"/>
</dbReference>
<dbReference type="GO" id="GO:0008732">
    <property type="term" value="F:L-allo-threonine aldolase activity"/>
    <property type="evidence" value="ECO:0007669"/>
    <property type="project" value="TreeGrafter"/>
</dbReference>
<evidence type="ECO:0000259" key="6">
    <source>
        <dbReference type="Pfam" id="PF01212"/>
    </source>
</evidence>
<dbReference type="KEGG" id="sper:EW093_10490"/>
<dbReference type="InterPro" id="IPR015421">
    <property type="entry name" value="PyrdxlP-dep_Trfase_major"/>
</dbReference>
<feature type="domain" description="Aromatic amino acid beta-eliminating lyase/threonine aldolase" evidence="6">
    <location>
        <begin position="5"/>
        <end position="290"/>
    </location>
</feature>
<organism evidence="7 8">
    <name type="scientific">Thiospirochaeta perfilievii</name>
    <dbReference type="NCBI Taxonomy" id="252967"/>
    <lineage>
        <taxon>Bacteria</taxon>
        <taxon>Pseudomonadati</taxon>
        <taxon>Spirochaetota</taxon>
        <taxon>Spirochaetia</taxon>
        <taxon>Spirochaetales</taxon>
        <taxon>Spirochaetaceae</taxon>
        <taxon>Thiospirochaeta</taxon>
    </lineage>
</organism>
<keyword evidence="8" id="KW-1185">Reference proteome</keyword>
<dbReference type="InterPro" id="IPR015422">
    <property type="entry name" value="PyrdxlP-dep_Trfase_small"/>
</dbReference>
<sequence length="343" mass="37023">MNIYDLRSDTITKPSEAMRKAMYKAQVGDDVYGEDPTVNKLQELSNKITGKKSSLFVSSGSMANLITLFINGGRGKDVLMHNEAHSLHHELGAPAAIAGVNPIGVPGERGILRSEILQEYVNPKSGAYHDAKTSMIIIENTHNFAGGTCYYKENLKDVQSFAHKYGLSLHIDGARIFNASIATGLSVKEISSYADTITFCLAKGLGAPVGAILSGSKEFIDEAKIVRKMLGGGLRQSGIIAAGGLYALEHNIPRLIEDHINAKTLAKCLNGKAWAKVDPNTIETNILFFDTVGIPASKLERKLARRGILCFATGENTIRFVTSLSVTKQDINSICGIINSLEI</sequence>
<dbReference type="GO" id="GO:0006567">
    <property type="term" value="P:L-threonine catabolic process"/>
    <property type="evidence" value="ECO:0007669"/>
    <property type="project" value="TreeGrafter"/>
</dbReference>
<dbReference type="SUPFAM" id="SSF53383">
    <property type="entry name" value="PLP-dependent transferases"/>
    <property type="match status" value="1"/>
</dbReference>
<evidence type="ECO:0000256" key="2">
    <source>
        <dbReference type="ARBA" id="ARBA00006966"/>
    </source>
</evidence>
<comment type="similarity">
    <text evidence="2">Belongs to the threonine aldolase family.</text>
</comment>
<evidence type="ECO:0000313" key="7">
    <source>
        <dbReference type="EMBL" id="QEN05120.1"/>
    </source>
</evidence>
<keyword evidence="7" id="KW-0032">Aminotransferase</keyword>
<dbReference type="FunFam" id="3.40.640.10:FF:000030">
    <property type="entry name" value="Low-specificity L-threonine aldolase"/>
    <property type="match status" value="1"/>
</dbReference>
<dbReference type="GO" id="GO:0008483">
    <property type="term" value="F:transaminase activity"/>
    <property type="evidence" value="ECO:0007669"/>
    <property type="project" value="UniProtKB-KW"/>
</dbReference>
<dbReference type="Gene3D" id="3.40.640.10">
    <property type="entry name" value="Type I PLP-dependent aspartate aminotransferase-like (Major domain)"/>
    <property type="match status" value="1"/>
</dbReference>
<proteinExistence type="inferred from homology"/>
<dbReference type="OrthoDB" id="9774495at2"/>
<dbReference type="PANTHER" id="PTHR48097">
    <property type="entry name" value="L-THREONINE ALDOLASE-RELATED"/>
    <property type="match status" value="1"/>
</dbReference>
<protein>
    <submittedName>
        <fullName evidence="7">Aminotransferase class I/II-fold pyridoxal phosphate-dependent enzyme</fullName>
    </submittedName>
</protein>
<gene>
    <name evidence="7" type="ORF">EW093_10490</name>
</gene>
<reference evidence="7 8" key="1">
    <citation type="submission" date="2019-02" db="EMBL/GenBank/DDBJ databases">
        <authorList>
            <person name="Fomenkov A."/>
            <person name="Dubinina G."/>
            <person name="Grabovich M."/>
            <person name="Vincze T."/>
            <person name="Roberts R.J."/>
        </authorList>
    </citation>
    <scope>NUCLEOTIDE SEQUENCE [LARGE SCALE GENOMIC DNA]</scope>
    <source>
        <strain evidence="7 8">P</strain>
    </source>
</reference>
<dbReference type="RefSeq" id="WP_149568361.1">
    <property type="nucleotide sequence ID" value="NZ_CP035807.1"/>
</dbReference>
<dbReference type="InterPro" id="IPR015424">
    <property type="entry name" value="PyrdxlP-dep_Trfase"/>
</dbReference>
<keyword evidence="4" id="KW-0456">Lyase</keyword>
<evidence type="ECO:0000256" key="5">
    <source>
        <dbReference type="PIRSR" id="PIRSR017617-1"/>
    </source>
</evidence>
<accession>A0A5C1QDH3</accession>
<reference evidence="7 8" key="2">
    <citation type="submission" date="2019-09" db="EMBL/GenBank/DDBJ databases">
        <title>Complete Genome Sequence and Methylome Analysis of free living Spirochaetas.</title>
        <authorList>
            <person name="Leshcheva N."/>
            <person name="Mikheeva N."/>
        </authorList>
    </citation>
    <scope>NUCLEOTIDE SEQUENCE [LARGE SCALE GENOMIC DNA]</scope>
    <source>
        <strain evidence="7 8">P</strain>
    </source>
</reference>
<dbReference type="Gene3D" id="3.90.1150.10">
    <property type="entry name" value="Aspartate Aminotransferase, domain 1"/>
    <property type="match status" value="1"/>
</dbReference>
<evidence type="ECO:0000313" key="8">
    <source>
        <dbReference type="Proteomes" id="UP000323824"/>
    </source>
</evidence>
<dbReference type="AlphaFoldDB" id="A0A5C1QDH3"/>
<keyword evidence="7" id="KW-0808">Transferase</keyword>
<dbReference type="GO" id="GO:0006545">
    <property type="term" value="P:glycine biosynthetic process"/>
    <property type="evidence" value="ECO:0007669"/>
    <property type="project" value="TreeGrafter"/>
</dbReference>
<evidence type="ECO:0000256" key="3">
    <source>
        <dbReference type="ARBA" id="ARBA00022898"/>
    </source>
</evidence>
<dbReference type="Proteomes" id="UP000323824">
    <property type="component" value="Chromosome"/>
</dbReference>
<dbReference type="PANTHER" id="PTHR48097:SF9">
    <property type="entry name" value="L-THREONINE ALDOLASE"/>
    <property type="match status" value="1"/>
</dbReference>
<dbReference type="Pfam" id="PF01212">
    <property type="entry name" value="Beta_elim_lyase"/>
    <property type="match status" value="1"/>
</dbReference>
<feature type="modified residue" description="N6-(pyridoxal phosphate)lysine" evidence="5">
    <location>
        <position position="203"/>
    </location>
</feature>
<dbReference type="EMBL" id="CP035807">
    <property type="protein sequence ID" value="QEN05120.1"/>
    <property type="molecule type" value="Genomic_DNA"/>
</dbReference>
<keyword evidence="3" id="KW-0663">Pyridoxal phosphate</keyword>
<dbReference type="PIRSF" id="PIRSF017617">
    <property type="entry name" value="Thr_aldolase"/>
    <property type="match status" value="1"/>
</dbReference>
<dbReference type="NCBIfam" id="NF041359">
    <property type="entry name" value="GntG_guanitoxin"/>
    <property type="match status" value="1"/>
</dbReference>
<dbReference type="InterPro" id="IPR001597">
    <property type="entry name" value="ArAA_b-elim_lyase/Thr_aldolase"/>
</dbReference>
<name>A0A5C1QDH3_9SPIO</name>